<proteinExistence type="predicted"/>
<evidence type="ECO:0000256" key="1">
    <source>
        <dbReference type="SAM" id="MobiDB-lite"/>
    </source>
</evidence>
<gene>
    <name evidence="2" type="ORF">CFB84_11155</name>
</gene>
<protein>
    <submittedName>
        <fullName evidence="2">Uncharacterized protein</fullName>
    </submittedName>
</protein>
<dbReference type="EMBL" id="NKFA01000005">
    <property type="protein sequence ID" value="OXI46952.1"/>
    <property type="molecule type" value="Genomic_DNA"/>
</dbReference>
<dbReference type="Proteomes" id="UP000214600">
    <property type="component" value="Unassembled WGS sequence"/>
</dbReference>
<name>A0A228IXR9_9BURK</name>
<organism evidence="2 3">
    <name type="scientific">Burkholderia aenigmatica</name>
    <dbReference type="NCBI Taxonomy" id="2015348"/>
    <lineage>
        <taxon>Bacteria</taxon>
        <taxon>Pseudomonadati</taxon>
        <taxon>Pseudomonadota</taxon>
        <taxon>Betaproteobacteria</taxon>
        <taxon>Burkholderiales</taxon>
        <taxon>Burkholderiaceae</taxon>
        <taxon>Burkholderia</taxon>
        <taxon>Burkholderia cepacia complex</taxon>
    </lineage>
</organism>
<dbReference type="AlphaFoldDB" id="A0A228IXR9"/>
<reference evidence="3" key="1">
    <citation type="submission" date="2017-06" db="EMBL/GenBank/DDBJ databases">
        <authorList>
            <person name="LiPuma J."/>
            <person name="Spilker T."/>
        </authorList>
    </citation>
    <scope>NUCLEOTIDE SEQUENCE [LARGE SCALE GENOMIC DNA]</scope>
    <source>
        <strain evidence="3">AU17325</strain>
    </source>
</reference>
<accession>A0A228IXR9</accession>
<sequence>MIGILSRMGIDARPRIFVRYSRLQNLPVVSRGVKAGYRDSFTRSRNSVDTPLHSIFHLCTPEFRRVFQVPEVAGCRVTKGTNRPKKRGRSCDLPGLQ</sequence>
<comment type="caution">
    <text evidence="2">The sequence shown here is derived from an EMBL/GenBank/DDBJ whole genome shotgun (WGS) entry which is preliminary data.</text>
</comment>
<evidence type="ECO:0000313" key="2">
    <source>
        <dbReference type="EMBL" id="OXI46952.1"/>
    </source>
</evidence>
<reference evidence="2 3" key="2">
    <citation type="submission" date="2017-08" db="EMBL/GenBank/DDBJ databases">
        <title>WGS of novel Burkholderia cepaca complex species.</title>
        <authorList>
            <person name="Lipuma J."/>
            <person name="Spilker T."/>
        </authorList>
    </citation>
    <scope>NUCLEOTIDE SEQUENCE [LARGE SCALE GENOMIC DNA]</scope>
    <source>
        <strain evidence="2 3">AU17325</strain>
    </source>
</reference>
<evidence type="ECO:0000313" key="3">
    <source>
        <dbReference type="Proteomes" id="UP000214600"/>
    </source>
</evidence>
<dbReference type="OrthoDB" id="9006957at2"/>
<feature type="region of interest" description="Disordered" evidence="1">
    <location>
        <begin position="78"/>
        <end position="97"/>
    </location>
</feature>